<keyword evidence="2" id="KW-1185">Reference proteome</keyword>
<dbReference type="AlphaFoldDB" id="A0A1Q3E795"/>
<proteinExistence type="predicted"/>
<name>A0A1Q3E795_LENED</name>
<accession>A0A1Q3E795</accession>
<protein>
    <submittedName>
        <fullName evidence="1">Uncharacterized protein</fullName>
    </submittedName>
</protein>
<gene>
    <name evidence="1" type="ORF">LENED_004735</name>
</gene>
<dbReference type="EMBL" id="BDGU01000126">
    <property type="protein sequence ID" value="GAW03046.1"/>
    <property type="molecule type" value="Genomic_DNA"/>
</dbReference>
<sequence length="242" mass="27912">MPQKAFNLALHMPSSHGIPMNSSIPMAKRDTRDEPDVDVFGLFGWDARPFPLTMRRLISGIHLSNLLTTTGDANATDNRLTPSAIKKAKRSASGIFFDQQKKELWWEFGVKQDDTLPTISTRLGFIVLPDVNSEYRIEFERNFFLFFCFAFHFDCRISEHRLYYHNCYCNECRLFWDNQIASVTGNHRRPSYRSNPHSTTAAAKKVRCENATRRTPHAFRENAWRNGSSVTGRFHDTKPSSV</sequence>
<evidence type="ECO:0000313" key="2">
    <source>
        <dbReference type="Proteomes" id="UP000188533"/>
    </source>
</evidence>
<reference evidence="1 2" key="2">
    <citation type="submission" date="2017-02" db="EMBL/GenBank/DDBJ databases">
        <title>A genome survey and senescence transcriptome analysis in Lentinula edodes.</title>
        <authorList>
            <person name="Sakamoto Y."/>
            <person name="Nakade K."/>
            <person name="Sato S."/>
            <person name="Yoshida Y."/>
            <person name="Miyazaki K."/>
            <person name="Natsume S."/>
            <person name="Konno N."/>
        </authorList>
    </citation>
    <scope>NUCLEOTIDE SEQUENCE [LARGE SCALE GENOMIC DNA]</scope>
    <source>
        <strain evidence="1 2">NBRC 111202</strain>
    </source>
</reference>
<evidence type="ECO:0000313" key="1">
    <source>
        <dbReference type="EMBL" id="GAW03046.1"/>
    </source>
</evidence>
<comment type="caution">
    <text evidence="1">The sequence shown here is derived from an EMBL/GenBank/DDBJ whole genome shotgun (WGS) entry which is preliminary data.</text>
</comment>
<dbReference type="Proteomes" id="UP000188533">
    <property type="component" value="Unassembled WGS sequence"/>
</dbReference>
<organism evidence="1 2">
    <name type="scientific">Lentinula edodes</name>
    <name type="common">Shiitake mushroom</name>
    <name type="synonym">Lentinus edodes</name>
    <dbReference type="NCBI Taxonomy" id="5353"/>
    <lineage>
        <taxon>Eukaryota</taxon>
        <taxon>Fungi</taxon>
        <taxon>Dikarya</taxon>
        <taxon>Basidiomycota</taxon>
        <taxon>Agaricomycotina</taxon>
        <taxon>Agaricomycetes</taxon>
        <taxon>Agaricomycetidae</taxon>
        <taxon>Agaricales</taxon>
        <taxon>Marasmiineae</taxon>
        <taxon>Omphalotaceae</taxon>
        <taxon>Lentinula</taxon>
    </lineage>
</organism>
<reference evidence="1 2" key="1">
    <citation type="submission" date="2016-08" db="EMBL/GenBank/DDBJ databases">
        <authorList>
            <consortium name="Lentinula edodes genome sequencing consortium"/>
            <person name="Sakamoto Y."/>
            <person name="Nakade K."/>
            <person name="Sato S."/>
            <person name="Yoshida Y."/>
            <person name="Miyazaki K."/>
            <person name="Natsume S."/>
            <person name="Konno N."/>
        </authorList>
    </citation>
    <scope>NUCLEOTIDE SEQUENCE [LARGE SCALE GENOMIC DNA]</scope>
    <source>
        <strain evidence="1 2">NBRC 111202</strain>
    </source>
</reference>